<proteinExistence type="predicted"/>
<dbReference type="Proteomes" id="UP000237347">
    <property type="component" value="Unassembled WGS sequence"/>
</dbReference>
<keyword evidence="2" id="KW-1185">Reference proteome</keyword>
<dbReference type="EMBL" id="PKMF04000411">
    <property type="protein sequence ID" value="KAK7833145.1"/>
    <property type="molecule type" value="Genomic_DNA"/>
</dbReference>
<evidence type="ECO:0000313" key="1">
    <source>
        <dbReference type="EMBL" id="KAK7833145.1"/>
    </source>
</evidence>
<gene>
    <name evidence="1" type="ORF">CFP56_025773</name>
</gene>
<protein>
    <submittedName>
        <fullName evidence="1">Uncharacterized protein</fullName>
    </submittedName>
</protein>
<evidence type="ECO:0000313" key="2">
    <source>
        <dbReference type="Proteomes" id="UP000237347"/>
    </source>
</evidence>
<comment type="caution">
    <text evidence="1">The sequence shown here is derived from an EMBL/GenBank/DDBJ whole genome shotgun (WGS) entry which is preliminary data.</text>
</comment>
<organism evidence="1 2">
    <name type="scientific">Quercus suber</name>
    <name type="common">Cork oak</name>
    <dbReference type="NCBI Taxonomy" id="58331"/>
    <lineage>
        <taxon>Eukaryota</taxon>
        <taxon>Viridiplantae</taxon>
        <taxon>Streptophyta</taxon>
        <taxon>Embryophyta</taxon>
        <taxon>Tracheophyta</taxon>
        <taxon>Spermatophyta</taxon>
        <taxon>Magnoliopsida</taxon>
        <taxon>eudicotyledons</taxon>
        <taxon>Gunneridae</taxon>
        <taxon>Pentapetalae</taxon>
        <taxon>rosids</taxon>
        <taxon>fabids</taxon>
        <taxon>Fagales</taxon>
        <taxon>Fagaceae</taxon>
        <taxon>Quercus</taxon>
    </lineage>
</organism>
<name>A0AAW0K2R8_QUESU</name>
<reference evidence="1 2" key="1">
    <citation type="journal article" date="2018" name="Sci. Data">
        <title>The draft genome sequence of cork oak.</title>
        <authorList>
            <person name="Ramos A.M."/>
            <person name="Usie A."/>
            <person name="Barbosa P."/>
            <person name="Barros P.M."/>
            <person name="Capote T."/>
            <person name="Chaves I."/>
            <person name="Simoes F."/>
            <person name="Abreu I."/>
            <person name="Carrasquinho I."/>
            <person name="Faro C."/>
            <person name="Guimaraes J.B."/>
            <person name="Mendonca D."/>
            <person name="Nobrega F."/>
            <person name="Rodrigues L."/>
            <person name="Saibo N.J.M."/>
            <person name="Varela M.C."/>
            <person name="Egas C."/>
            <person name="Matos J."/>
            <person name="Miguel C.M."/>
            <person name="Oliveira M.M."/>
            <person name="Ricardo C.P."/>
            <person name="Goncalves S."/>
        </authorList>
    </citation>
    <scope>NUCLEOTIDE SEQUENCE [LARGE SCALE GENOMIC DNA]</scope>
    <source>
        <strain evidence="2">cv. HL8</strain>
    </source>
</reference>
<dbReference type="AlphaFoldDB" id="A0AAW0K2R8"/>
<accession>A0AAW0K2R8</accession>
<sequence length="26" mass="3295">MLDVRRNEKLEMVKELKMEKLNYRNN</sequence>